<reference evidence="1" key="2">
    <citation type="submission" date="2022-01" db="EMBL/GenBank/DDBJ databases">
        <authorList>
            <person name="Yamashiro T."/>
            <person name="Shiraishi A."/>
            <person name="Satake H."/>
            <person name="Nakayama K."/>
        </authorList>
    </citation>
    <scope>NUCLEOTIDE SEQUENCE</scope>
</reference>
<accession>A0ABQ4X080</accession>
<sequence length="231" mass="25604">MVNSCKNPTVSTDTFYIFQEIDSETLQQTYVPKWNVINDSALDDIEVCRSMVDQLAPPGFLSQLRGMDYDQLFAEFNVGVARQACFSTEEMGVEIASLKEQLSLKEAEAAKAICLSGQVATIESAETAQVNELIEEKKIFLEKKVAVLESTNATKETELTPLTTQTVKLTQDFFELGLSCDELSVKASPLEAEKDRLVDQVSLLEGTCSGLCDEVSGYKLFKEQIEVVQDE</sequence>
<gene>
    <name evidence="1" type="ORF">Tco_0653380</name>
</gene>
<organism evidence="1 2">
    <name type="scientific">Tanacetum coccineum</name>
    <dbReference type="NCBI Taxonomy" id="301880"/>
    <lineage>
        <taxon>Eukaryota</taxon>
        <taxon>Viridiplantae</taxon>
        <taxon>Streptophyta</taxon>
        <taxon>Embryophyta</taxon>
        <taxon>Tracheophyta</taxon>
        <taxon>Spermatophyta</taxon>
        <taxon>Magnoliopsida</taxon>
        <taxon>eudicotyledons</taxon>
        <taxon>Gunneridae</taxon>
        <taxon>Pentapetalae</taxon>
        <taxon>asterids</taxon>
        <taxon>campanulids</taxon>
        <taxon>Asterales</taxon>
        <taxon>Asteraceae</taxon>
        <taxon>Asteroideae</taxon>
        <taxon>Anthemideae</taxon>
        <taxon>Anthemidinae</taxon>
        <taxon>Tanacetum</taxon>
    </lineage>
</organism>
<proteinExistence type="predicted"/>
<dbReference type="Proteomes" id="UP001151760">
    <property type="component" value="Unassembled WGS sequence"/>
</dbReference>
<name>A0ABQ4X080_9ASTR</name>
<protein>
    <submittedName>
        <fullName evidence="1">Uncharacterized protein</fullName>
    </submittedName>
</protein>
<keyword evidence="2" id="KW-1185">Reference proteome</keyword>
<reference evidence="1" key="1">
    <citation type="journal article" date="2022" name="Int. J. Mol. Sci.">
        <title>Draft Genome of Tanacetum Coccineum: Genomic Comparison of Closely Related Tanacetum-Family Plants.</title>
        <authorList>
            <person name="Yamashiro T."/>
            <person name="Shiraishi A."/>
            <person name="Nakayama K."/>
            <person name="Satake H."/>
        </authorList>
    </citation>
    <scope>NUCLEOTIDE SEQUENCE</scope>
</reference>
<dbReference type="EMBL" id="BQNB010009091">
    <property type="protein sequence ID" value="GJS58596.1"/>
    <property type="molecule type" value="Genomic_DNA"/>
</dbReference>
<evidence type="ECO:0000313" key="1">
    <source>
        <dbReference type="EMBL" id="GJS58596.1"/>
    </source>
</evidence>
<evidence type="ECO:0000313" key="2">
    <source>
        <dbReference type="Proteomes" id="UP001151760"/>
    </source>
</evidence>
<comment type="caution">
    <text evidence="1">The sequence shown here is derived from an EMBL/GenBank/DDBJ whole genome shotgun (WGS) entry which is preliminary data.</text>
</comment>